<reference evidence="2" key="1">
    <citation type="journal article" date="2019" name="Int. J. Syst. Evol. Microbiol.">
        <title>The Global Catalogue of Microorganisms (GCM) 10K type strain sequencing project: providing services to taxonomists for standard genome sequencing and annotation.</title>
        <authorList>
            <consortium name="The Broad Institute Genomics Platform"/>
            <consortium name="The Broad Institute Genome Sequencing Center for Infectious Disease"/>
            <person name="Wu L."/>
            <person name="Ma J."/>
        </authorList>
    </citation>
    <scope>NUCLEOTIDE SEQUENCE [LARGE SCALE GENOMIC DNA]</scope>
    <source>
        <strain evidence="2">CGMCC 4.7020</strain>
    </source>
</reference>
<dbReference type="EMBL" id="JBHTMM010000187">
    <property type="protein sequence ID" value="MFD1313363.1"/>
    <property type="molecule type" value="Genomic_DNA"/>
</dbReference>
<evidence type="ECO:0000313" key="1">
    <source>
        <dbReference type="EMBL" id="MFD1313363.1"/>
    </source>
</evidence>
<accession>A0ABW3XYJ5</accession>
<organism evidence="1 2">
    <name type="scientific">Streptomyces kaempferi</name>
    <dbReference type="NCBI Taxonomy" id="333725"/>
    <lineage>
        <taxon>Bacteria</taxon>
        <taxon>Bacillati</taxon>
        <taxon>Actinomycetota</taxon>
        <taxon>Actinomycetes</taxon>
        <taxon>Kitasatosporales</taxon>
        <taxon>Streptomycetaceae</taxon>
        <taxon>Streptomyces</taxon>
    </lineage>
</organism>
<dbReference type="Proteomes" id="UP001597058">
    <property type="component" value="Unassembled WGS sequence"/>
</dbReference>
<proteinExistence type="predicted"/>
<name>A0ABW3XYJ5_9ACTN</name>
<gene>
    <name evidence="1" type="ORF">ACFQ5X_47570</name>
</gene>
<evidence type="ECO:0000313" key="2">
    <source>
        <dbReference type="Proteomes" id="UP001597058"/>
    </source>
</evidence>
<keyword evidence="2" id="KW-1185">Reference proteome</keyword>
<comment type="caution">
    <text evidence="1">The sequence shown here is derived from an EMBL/GenBank/DDBJ whole genome shotgun (WGS) entry which is preliminary data.</text>
</comment>
<dbReference type="RefSeq" id="WP_168524967.1">
    <property type="nucleotide sequence ID" value="NZ_JBHTMM010000187.1"/>
</dbReference>
<protein>
    <submittedName>
        <fullName evidence="1">Uncharacterized protein</fullName>
    </submittedName>
</protein>
<sequence>MELTFYSSEGWESWGLSGKPTIPEGMAFLVDDDLLFEDGRGVRATAVVLPEGTVPYCPMKPWRAAGAGALALGSQDGWTSSKTARA</sequence>